<gene>
    <name evidence="3" type="ORF">HMPREF9448_00625</name>
</gene>
<feature type="transmembrane region" description="Helical" evidence="1">
    <location>
        <begin position="277"/>
        <end position="298"/>
    </location>
</feature>
<dbReference type="HOGENOM" id="CLU_029171_4_0_10"/>
<dbReference type="Pfam" id="PF16401">
    <property type="entry name" value="DUF5009"/>
    <property type="match status" value="1"/>
</dbReference>
<evidence type="ECO:0000256" key="1">
    <source>
        <dbReference type="SAM" id="Phobius"/>
    </source>
</evidence>
<dbReference type="eggNOG" id="COG4299">
    <property type="taxonomic scope" value="Bacteria"/>
</dbReference>
<feature type="transmembrane region" description="Helical" evidence="1">
    <location>
        <begin position="130"/>
        <end position="147"/>
    </location>
</feature>
<dbReference type="EMBL" id="ADLE01000001">
    <property type="protein sequence ID" value="EJZ66447.1"/>
    <property type="molecule type" value="Genomic_DNA"/>
</dbReference>
<evidence type="ECO:0000259" key="2">
    <source>
        <dbReference type="Pfam" id="PF16401"/>
    </source>
</evidence>
<organism evidence="3 4">
    <name type="scientific">Barnesiella intestinihominis YIT 11860</name>
    <dbReference type="NCBI Taxonomy" id="742726"/>
    <lineage>
        <taxon>Bacteria</taxon>
        <taxon>Pseudomonadati</taxon>
        <taxon>Bacteroidota</taxon>
        <taxon>Bacteroidia</taxon>
        <taxon>Bacteroidales</taxon>
        <taxon>Barnesiellaceae</taxon>
        <taxon>Barnesiella</taxon>
    </lineage>
</organism>
<accession>K0X4U9</accession>
<feature type="domain" description="DUF5009" evidence="2">
    <location>
        <begin position="77"/>
        <end position="174"/>
    </location>
</feature>
<dbReference type="PANTHER" id="PTHR31061:SF24">
    <property type="entry name" value="LD22376P"/>
    <property type="match status" value="1"/>
</dbReference>
<feature type="transmembrane region" description="Helical" evidence="1">
    <location>
        <begin position="310"/>
        <end position="331"/>
    </location>
</feature>
<keyword evidence="1" id="KW-0472">Membrane</keyword>
<comment type="caution">
    <text evidence="3">The sequence shown here is derived from an EMBL/GenBank/DDBJ whole genome shotgun (WGS) entry which is preliminary data.</text>
</comment>
<keyword evidence="4" id="KW-1185">Reference proteome</keyword>
<dbReference type="Proteomes" id="UP000006044">
    <property type="component" value="Unassembled WGS sequence"/>
</dbReference>
<keyword evidence="1" id="KW-0812">Transmembrane</keyword>
<dbReference type="InterPro" id="IPR032176">
    <property type="entry name" value="DUF5009"/>
</dbReference>
<keyword evidence="1" id="KW-1133">Transmembrane helix</keyword>
<evidence type="ECO:0000313" key="4">
    <source>
        <dbReference type="Proteomes" id="UP000006044"/>
    </source>
</evidence>
<dbReference type="STRING" id="742726.HMPREF9448_00625"/>
<protein>
    <recommendedName>
        <fullName evidence="2">DUF5009 domain-containing protein</fullName>
    </recommendedName>
</protein>
<dbReference type="PANTHER" id="PTHR31061">
    <property type="entry name" value="LD22376P"/>
    <property type="match status" value="1"/>
</dbReference>
<reference evidence="3 4" key="1">
    <citation type="submission" date="2012-08" db="EMBL/GenBank/DDBJ databases">
        <title>The Genome Sequence of Barnesiella intestinihominis YIT 11860.</title>
        <authorList>
            <consortium name="The Broad Institute Genome Sequencing Platform"/>
            <person name="Earl A."/>
            <person name="Ward D."/>
            <person name="Feldgarden M."/>
            <person name="Gevers D."/>
            <person name="Morotomi M."/>
            <person name="Walker B."/>
            <person name="Young S.K."/>
            <person name="Zeng Q."/>
            <person name="Gargeya S."/>
            <person name="Fitzgerald M."/>
            <person name="Haas B."/>
            <person name="Abouelleil A."/>
            <person name="Alvarado L."/>
            <person name="Arachchi H.M."/>
            <person name="Berlin A.M."/>
            <person name="Chapman S.B."/>
            <person name="Goldberg J."/>
            <person name="Griggs A."/>
            <person name="Gujja S."/>
            <person name="Hansen M."/>
            <person name="Howarth C."/>
            <person name="Imamovic A."/>
            <person name="Larimer J."/>
            <person name="McCowen C."/>
            <person name="Montmayeur A."/>
            <person name="Murphy C."/>
            <person name="Neiman D."/>
            <person name="Pearson M."/>
            <person name="Priest M."/>
            <person name="Roberts A."/>
            <person name="Saif S."/>
            <person name="Shea T."/>
            <person name="Sisk P."/>
            <person name="Sykes S."/>
            <person name="Wortman J."/>
            <person name="Nusbaum C."/>
            <person name="Birren B."/>
        </authorList>
    </citation>
    <scope>NUCLEOTIDE SEQUENCE [LARGE SCALE GENOMIC DNA]</scope>
    <source>
        <strain evidence="3 4">YIT 11860</strain>
    </source>
</reference>
<name>K0X4U9_9BACT</name>
<evidence type="ECO:0000313" key="3">
    <source>
        <dbReference type="EMBL" id="EJZ66447.1"/>
    </source>
</evidence>
<feature type="transmembrane region" description="Helical" evidence="1">
    <location>
        <begin position="196"/>
        <end position="213"/>
    </location>
</feature>
<dbReference type="PATRIC" id="fig|742726.3.peg.657"/>
<feature type="transmembrane region" description="Helical" evidence="1">
    <location>
        <begin position="88"/>
        <end position="110"/>
    </location>
</feature>
<dbReference type="AlphaFoldDB" id="K0X4U9"/>
<proteinExistence type="predicted"/>
<feature type="transmembrane region" description="Helical" evidence="1">
    <location>
        <begin position="412"/>
        <end position="432"/>
    </location>
</feature>
<sequence>MWQFAIFAGDKMGLGVIKLGMRLPFASAHTFPCICKYRFFCIRSKHAVETEISVLLFYNNLNSCMLGNATQPVGQRLASLDILRGFDLFLLVFLQPVLVSLGACVDSSVMNAVLYQFDHEVWEGFRFWDLVMPLFLFMTGVSMPFSFSKYERVESRRFIYKKVLRRFVILFLLGMVVQGNLLGLDLKYIRLYSNTLQAIAAGYLIAALIQLNFSLKGQMGMTFLLLLAYWFPMTFFGDFTPEGNFAERVDRFVLGRFRDGVYWNADGTWSFSSDYHYTWILSSLTFGVTVMLGVFAGRMMKEGTFHRQKVARRLFLVGVALIVAAWAWSFQMPVIKRIWTCSMTLLSGGYCFLLMALFYYWIDCKGHDWGLNWLKIYGMNSITAYLLGEVVNFRCIVASVSYGLERYLGDYYSVWLCFANYLIVFFILRQLYKRNVFLRI</sequence>
<feature type="transmembrane region" description="Helical" evidence="1">
    <location>
        <begin position="167"/>
        <end position="184"/>
    </location>
</feature>
<feature type="transmembrane region" description="Helical" evidence="1">
    <location>
        <begin position="337"/>
        <end position="362"/>
    </location>
</feature>
<feature type="transmembrane region" description="Helical" evidence="1">
    <location>
        <begin position="220"/>
        <end position="237"/>
    </location>
</feature>